<feature type="transmembrane region" description="Helical" evidence="1">
    <location>
        <begin position="21"/>
        <end position="42"/>
    </location>
</feature>
<keyword evidence="1" id="KW-1133">Transmembrane helix</keyword>
<organism evidence="2">
    <name type="scientific">Sideroxylon spinosum</name>
    <name type="common">Argan</name>
    <name type="synonym">Argania spinosa</name>
    <dbReference type="NCBI Taxonomy" id="2945705"/>
    <lineage>
        <taxon>Eukaryota</taxon>
        <taxon>Viridiplantae</taxon>
        <taxon>Streptophyta</taxon>
        <taxon>Embryophyta</taxon>
        <taxon>Tracheophyta</taxon>
        <taxon>Spermatophyta</taxon>
        <taxon>Magnoliopsida</taxon>
        <taxon>eudicotyledons</taxon>
        <taxon>Gunneridae</taxon>
        <taxon>Pentapetalae</taxon>
        <taxon>asterids</taxon>
        <taxon>Ericales</taxon>
        <taxon>Sapotaceae</taxon>
        <taxon>Sapotoideae</taxon>
        <taxon>Sideroxylon</taxon>
    </lineage>
</organism>
<name>A0A1L6KYN0_SIDSP</name>
<evidence type="ECO:0000313" key="2">
    <source>
        <dbReference type="EMBL" id="APR74601.1"/>
    </source>
</evidence>
<proteinExistence type="predicted"/>
<sequence length="55" mass="6622">MSIRRSIKKVYREIKKVKHNLYRQMFSIVISATSLISFIFYYNFLDTCSHFLVKG</sequence>
<dbReference type="EMBL" id="KX444558">
    <property type="protein sequence ID" value="APR74601.1"/>
    <property type="molecule type" value="Genomic_DNA"/>
</dbReference>
<keyword evidence="1" id="KW-0472">Membrane</keyword>
<evidence type="ECO:0000256" key="1">
    <source>
        <dbReference type="SAM" id="Phobius"/>
    </source>
</evidence>
<accession>A0A1L6KYN0</accession>
<reference evidence="2" key="1">
    <citation type="submission" date="2016-06" db="EMBL/GenBank/DDBJ databases">
        <title>Lipid pathways of Argania spinosa.</title>
        <authorList>
            <person name="Pirro S."/>
        </authorList>
    </citation>
    <scope>NUCLEOTIDE SEQUENCE</scope>
</reference>
<keyword evidence="1" id="KW-0812">Transmembrane</keyword>
<protein>
    <submittedName>
        <fullName evidence="2">MDN1 domain-containing protein</fullName>
    </submittedName>
</protein>
<dbReference type="AlphaFoldDB" id="A0A1L6KYN0"/>